<feature type="compositionally biased region" description="Acidic residues" evidence="1">
    <location>
        <begin position="701"/>
        <end position="710"/>
    </location>
</feature>
<dbReference type="Pfam" id="PF12796">
    <property type="entry name" value="Ank_2"/>
    <property type="match status" value="1"/>
</dbReference>
<dbReference type="PANTHER" id="PTHR46586:SF3">
    <property type="entry name" value="ANKYRIN REPEAT-CONTAINING PROTEIN"/>
    <property type="match status" value="1"/>
</dbReference>
<accession>A0AA95EF04</accession>
<name>A0AA95EF04_9VIRU</name>
<dbReference type="InterPro" id="IPR036770">
    <property type="entry name" value="Ankyrin_rpt-contain_sf"/>
</dbReference>
<evidence type="ECO:0000313" key="2">
    <source>
        <dbReference type="EMBL" id="WBR14798.1"/>
    </source>
</evidence>
<dbReference type="PANTHER" id="PTHR46586">
    <property type="entry name" value="ANKYRIN REPEAT-CONTAINING PROTEIN"/>
    <property type="match status" value="1"/>
</dbReference>
<dbReference type="SUPFAM" id="SSF81383">
    <property type="entry name" value="F-box domain"/>
    <property type="match status" value="1"/>
</dbReference>
<reference evidence="2" key="1">
    <citation type="submission" date="2022-06" db="EMBL/GenBank/DDBJ databases">
        <authorList>
            <person name="Legendre M."/>
            <person name="Claverie J.-M."/>
            <person name="Alempic J.-M."/>
            <person name="Abergel C."/>
        </authorList>
    </citation>
    <scope>NUCLEOTIDE SEQUENCE</scope>
    <source>
        <strain evidence="2">Kuranda</strain>
    </source>
</reference>
<gene>
    <name evidence="2" type="ORF">pkur_cds_624</name>
</gene>
<organism evidence="2 3">
    <name type="scientific">Pandoravirus kuranda</name>
    <dbReference type="NCBI Taxonomy" id="3019033"/>
    <lineage>
        <taxon>Viruses</taxon>
        <taxon>Pandoravirus</taxon>
    </lineage>
</organism>
<dbReference type="Gene3D" id="1.25.40.20">
    <property type="entry name" value="Ankyrin repeat-containing domain"/>
    <property type="match status" value="2"/>
</dbReference>
<sequence length="710" mass="77886">MPRSPENAKIRKARTSGVTSLPPEVLASIVSRLGPRDHAAAVLASRHFGVLTFEERGRLHFSRRTPRALAGAGSIIGLRYWHAIDPWRIDIHCLRAAAQGGHREAVQWILDKSIGGGCPTEALCAAARGGHVDLMAWLLDERQATILREVLADAISSANVDAIRLVLDRARDIDRQAMIESGMVNGDDEDIDEDEDEDEDNDDTTDDGCDASAQDVRLTSYSDIVHGRDWGSRAMRVAVRTNNTDVIQLVYERCYGCNPDFLSRPLCEASDYGTTAATVDWILERFSDECAISTAFKKALRAANRDCAVAILSRWPDVARPVSAYPWKIKHIDETVVPILDTAFAVASGARPDPWPLAPGEATADPARIYDAVLAQSLSREFMSTSQLLHSFLFDTCSCYAVFRWVVDVARYVPEVYNAASLARNGMVDRLDYCYQRGLFKPEHVVSAMLGAAGGGRIDVLVHVWSRAREPNQDGDGDTAVADAVRANVQKIANAAAESGDWAIVEWLQRHVGHDAHCTAAAFSVASKHGHAEFLERLYAAGADRCRHPCDAPCEVVPGWSPFLFALRTSCGLYDINDLWREVARNGYYEVVKVLCEHGALNGVHLRNEAALRGHAAICAMDIAVNGPWKRDSMIQYAVQARDCTCLALALANDSVWEPLGSWSVHPMVTATKKGSRALRDLLTKHKSKIVTHLPEHGGDSESDSDSQSE</sequence>
<dbReference type="InterPro" id="IPR036047">
    <property type="entry name" value="F-box-like_dom_sf"/>
</dbReference>
<feature type="compositionally biased region" description="Acidic residues" evidence="1">
    <location>
        <begin position="186"/>
        <end position="209"/>
    </location>
</feature>
<dbReference type="InterPro" id="IPR002110">
    <property type="entry name" value="Ankyrin_rpt"/>
</dbReference>
<feature type="region of interest" description="Disordered" evidence="1">
    <location>
        <begin position="690"/>
        <end position="710"/>
    </location>
</feature>
<feature type="region of interest" description="Disordered" evidence="1">
    <location>
        <begin position="178"/>
        <end position="211"/>
    </location>
</feature>
<dbReference type="Proteomes" id="UP001185135">
    <property type="component" value="Segment"/>
</dbReference>
<dbReference type="EMBL" id="ON887157">
    <property type="protein sequence ID" value="WBR14798.1"/>
    <property type="molecule type" value="Genomic_DNA"/>
</dbReference>
<protein>
    <submittedName>
        <fullName evidence="2">Ankyrin repeat protein</fullName>
    </submittedName>
</protein>
<proteinExistence type="predicted"/>
<dbReference type="InterPro" id="IPR052050">
    <property type="entry name" value="SecEffector_AnkRepeat"/>
</dbReference>
<evidence type="ECO:0000313" key="3">
    <source>
        <dbReference type="Proteomes" id="UP001185135"/>
    </source>
</evidence>
<dbReference type="SUPFAM" id="SSF48403">
    <property type="entry name" value="Ankyrin repeat"/>
    <property type="match status" value="1"/>
</dbReference>
<evidence type="ECO:0000256" key="1">
    <source>
        <dbReference type="SAM" id="MobiDB-lite"/>
    </source>
</evidence>